<feature type="domain" description="PTS EIIB type-2" evidence="2">
    <location>
        <begin position="1"/>
        <end position="88"/>
    </location>
</feature>
<reference evidence="3 4" key="1">
    <citation type="submission" date="2017-11" db="EMBL/GenBank/DDBJ databases">
        <title>Genome sequence of Entomoplasma luminosum PIMN-1 (ATCC 49195).</title>
        <authorList>
            <person name="Lo W.-S."/>
            <person name="Gasparich G.E."/>
            <person name="Kuo C.-H."/>
        </authorList>
    </citation>
    <scope>NUCLEOTIDE SEQUENCE [LARGE SCALE GENOMIC DNA]</scope>
    <source>
        <strain evidence="3 4">PIMN-1</strain>
    </source>
</reference>
<sequence length="88" mass="9721">MAVCGMGLGSSLIIEMNIKDVTEQLDIDCEVGHTNLNSFIANDSSITAVICGSDLADSIEHPNKIILQNLFDKEEIKEKISKFMEVYE</sequence>
<dbReference type="Gene3D" id="3.40.50.2300">
    <property type="match status" value="1"/>
</dbReference>
<proteinExistence type="predicted"/>
<dbReference type="InterPro" id="IPR003501">
    <property type="entry name" value="PTS_EIIB_2/3"/>
</dbReference>
<evidence type="ECO:0000313" key="4">
    <source>
        <dbReference type="Proteomes" id="UP000232063"/>
    </source>
</evidence>
<name>A0A2K8NWL8_9MOLU</name>
<organism evidence="3 4">
    <name type="scientific">Williamsoniiplasma luminosum</name>
    <dbReference type="NCBI Taxonomy" id="214888"/>
    <lineage>
        <taxon>Bacteria</taxon>
        <taxon>Bacillati</taxon>
        <taxon>Mycoplasmatota</taxon>
        <taxon>Mollicutes</taxon>
        <taxon>Entomoplasmatales</taxon>
        <taxon>Williamsoniiplasma</taxon>
    </lineage>
</organism>
<dbReference type="AlphaFoldDB" id="A0A2K8NWL8"/>
<keyword evidence="4" id="KW-1185">Reference proteome</keyword>
<dbReference type="Proteomes" id="UP000232063">
    <property type="component" value="Chromosome"/>
</dbReference>
<keyword evidence="1" id="KW-0808">Transferase</keyword>
<dbReference type="GO" id="GO:0009401">
    <property type="term" value="P:phosphoenolpyruvate-dependent sugar phosphotransferase system"/>
    <property type="evidence" value="ECO:0007669"/>
    <property type="project" value="InterPro"/>
</dbReference>
<dbReference type="EMBL" id="CP024963">
    <property type="protein sequence ID" value="ATZ17131.1"/>
    <property type="molecule type" value="Genomic_DNA"/>
</dbReference>
<accession>A0A2K8NWL8</accession>
<dbReference type="InterPro" id="IPR013011">
    <property type="entry name" value="PTS_EIIB_2"/>
</dbReference>
<dbReference type="InterPro" id="IPR036095">
    <property type="entry name" value="PTS_EIIB-like_sf"/>
</dbReference>
<protein>
    <submittedName>
        <fullName evidence="3">PTS system, ascorbate-specific IIB component</fullName>
    </submittedName>
</protein>
<evidence type="ECO:0000256" key="1">
    <source>
        <dbReference type="ARBA" id="ARBA00022679"/>
    </source>
</evidence>
<dbReference type="SUPFAM" id="SSF52794">
    <property type="entry name" value="PTS system IIB component-like"/>
    <property type="match status" value="1"/>
</dbReference>
<evidence type="ECO:0000313" key="3">
    <source>
        <dbReference type="EMBL" id="ATZ17131.1"/>
    </source>
</evidence>
<evidence type="ECO:0000259" key="2">
    <source>
        <dbReference type="PROSITE" id="PS51099"/>
    </source>
</evidence>
<dbReference type="KEGG" id="elj:ELUMI_v1c04070"/>
<dbReference type="PROSITE" id="PS51099">
    <property type="entry name" value="PTS_EIIB_TYPE_2"/>
    <property type="match status" value="1"/>
</dbReference>
<dbReference type="CDD" id="cd05563">
    <property type="entry name" value="PTS_IIB_ascorbate"/>
    <property type="match status" value="1"/>
</dbReference>
<gene>
    <name evidence="3" type="primary">sgaB</name>
    <name evidence="3" type="ORF">ELUMI_v1c04070</name>
</gene>
<dbReference type="Pfam" id="PF02302">
    <property type="entry name" value="PTS_IIB"/>
    <property type="match status" value="1"/>
</dbReference>
<dbReference type="GO" id="GO:0008982">
    <property type="term" value="F:protein-N(PI)-phosphohistidine-sugar phosphotransferase activity"/>
    <property type="evidence" value="ECO:0007669"/>
    <property type="project" value="InterPro"/>
</dbReference>